<comment type="caution">
    <text evidence="2">The sequence shown here is derived from an EMBL/GenBank/DDBJ whole genome shotgun (WGS) entry which is preliminary data.</text>
</comment>
<reference evidence="3" key="1">
    <citation type="journal article" date="2019" name="Int. J. Syst. Evol. Microbiol.">
        <title>The Global Catalogue of Microorganisms (GCM) 10K type strain sequencing project: providing services to taxonomists for standard genome sequencing and annotation.</title>
        <authorList>
            <consortium name="The Broad Institute Genomics Platform"/>
            <consortium name="The Broad Institute Genome Sequencing Center for Infectious Disease"/>
            <person name="Wu L."/>
            <person name="Ma J."/>
        </authorList>
    </citation>
    <scope>NUCLEOTIDE SEQUENCE [LARGE SCALE GENOMIC DNA]</scope>
    <source>
        <strain evidence="3">JCM 17214</strain>
    </source>
</reference>
<sequence>MKGRQKKQARQQFRDHRNPVRTFQGDPTRPAYTLYSLWKYPTYLAAANELDELVEQWPRNQARTVALLAVRAAFFENGATHWDVETAHAEDQENVHALMLQERRRKRAWNPELSDRYERHYQLAEAAFTESQRRKQGPPTGSPKSPVRRGRVKTVRLPRPVD</sequence>
<evidence type="ECO:0000313" key="3">
    <source>
        <dbReference type="Proteomes" id="UP001499909"/>
    </source>
</evidence>
<dbReference type="EMBL" id="BAABDH010000004">
    <property type="protein sequence ID" value="GAA3920610.1"/>
    <property type="molecule type" value="Genomic_DNA"/>
</dbReference>
<accession>A0ABP7MDU5</accession>
<organism evidence="2 3">
    <name type="scientific">Hymenobacter algoricola</name>
    <dbReference type="NCBI Taxonomy" id="486267"/>
    <lineage>
        <taxon>Bacteria</taxon>
        <taxon>Pseudomonadati</taxon>
        <taxon>Bacteroidota</taxon>
        <taxon>Cytophagia</taxon>
        <taxon>Cytophagales</taxon>
        <taxon>Hymenobacteraceae</taxon>
        <taxon>Hymenobacter</taxon>
    </lineage>
</organism>
<dbReference type="Proteomes" id="UP001499909">
    <property type="component" value="Unassembled WGS sequence"/>
</dbReference>
<name>A0ABP7MDU5_9BACT</name>
<gene>
    <name evidence="2" type="ORF">GCM10022406_03680</name>
</gene>
<protein>
    <recommendedName>
        <fullName evidence="4">DUF1376 domain-containing protein</fullName>
    </recommendedName>
</protein>
<evidence type="ECO:0000256" key="1">
    <source>
        <dbReference type="SAM" id="MobiDB-lite"/>
    </source>
</evidence>
<dbReference type="RefSeq" id="WP_345109257.1">
    <property type="nucleotide sequence ID" value="NZ_BAABDH010000004.1"/>
</dbReference>
<keyword evidence="3" id="KW-1185">Reference proteome</keyword>
<feature type="region of interest" description="Disordered" evidence="1">
    <location>
        <begin position="127"/>
        <end position="162"/>
    </location>
</feature>
<proteinExistence type="predicted"/>
<evidence type="ECO:0008006" key="4">
    <source>
        <dbReference type="Google" id="ProtNLM"/>
    </source>
</evidence>
<feature type="compositionally biased region" description="Basic residues" evidence="1">
    <location>
        <begin position="146"/>
        <end position="156"/>
    </location>
</feature>
<feature type="region of interest" description="Disordered" evidence="1">
    <location>
        <begin position="1"/>
        <end position="25"/>
    </location>
</feature>
<evidence type="ECO:0000313" key="2">
    <source>
        <dbReference type="EMBL" id="GAA3920610.1"/>
    </source>
</evidence>